<reference evidence="2 3" key="1">
    <citation type="submission" date="2017-05" db="EMBL/GenBank/DDBJ databases">
        <authorList>
            <person name="Song R."/>
            <person name="Chenine A.L."/>
            <person name="Ruprecht R.M."/>
        </authorList>
    </citation>
    <scope>NUCLEOTIDE SEQUENCE [LARGE SCALE GENOMIC DNA]</scope>
    <source>
        <strain evidence="2 3">CECT 8489</strain>
    </source>
</reference>
<gene>
    <name evidence="2" type="ORF">BOA8489_04026</name>
</gene>
<keyword evidence="3" id="KW-1185">Reference proteome</keyword>
<organism evidence="2 3">
    <name type="scientific">Boseongicola aestuarii</name>
    <dbReference type="NCBI Taxonomy" id="1470561"/>
    <lineage>
        <taxon>Bacteria</taxon>
        <taxon>Pseudomonadati</taxon>
        <taxon>Pseudomonadota</taxon>
        <taxon>Alphaproteobacteria</taxon>
        <taxon>Rhodobacterales</taxon>
        <taxon>Paracoccaceae</taxon>
        <taxon>Boseongicola</taxon>
    </lineage>
</organism>
<accession>A0A238J6B2</accession>
<evidence type="ECO:0000313" key="2">
    <source>
        <dbReference type="EMBL" id="SMX25881.1"/>
    </source>
</evidence>
<dbReference type="EMBL" id="FXXQ01000042">
    <property type="protein sequence ID" value="SMX25881.1"/>
    <property type="molecule type" value="Genomic_DNA"/>
</dbReference>
<evidence type="ECO:0008006" key="4">
    <source>
        <dbReference type="Google" id="ProtNLM"/>
    </source>
</evidence>
<protein>
    <recommendedName>
        <fullName evidence="4">DUF1127 domain-containing protein</fullName>
    </recommendedName>
</protein>
<name>A0A238J6B2_9RHOB</name>
<feature type="region of interest" description="Disordered" evidence="1">
    <location>
        <begin position="52"/>
        <end position="71"/>
    </location>
</feature>
<evidence type="ECO:0000313" key="3">
    <source>
        <dbReference type="Proteomes" id="UP000201838"/>
    </source>
</evidence>
<evidence type="ECO:0000256" key="1">
    <source>
        <dbReference type="SAM" id="MobiDB-lite"/>
    </source>
</evidence>
<dbReference type="AlphaFoldDB" id="A0A238J6B2"/>
<sequence>MTDISTQQQPLTVPSSLARILRHPLTLLKYLFRSRRRFYLDRRHANAHLLKDLGLSRTHGGPPLPSSSRLW</sequence>
<proteinExistence type="predicted"/>
<dbReference type="Proteomes" id="UP000201838">
    <property type="component" value="Unassembled WGS sequence"/>
</dbReference>